<dbReference type="Proteomes" id="UP000275078">
    <property type="component" value="Unassembled WGS sequence"/>
</dbReference>
<dbReference type="EMBL" id="ML119754">
    <property type="protein sequence ID" value="RPA75952.1"/>
    <property type="molecule type" value="Genomic_DNA"/>
</dbReference>
<dbReference type="InterPro" id="IPR001884">
    <property type="entry name" value="IF5A-like"/>
</dbReference>
<dbReference type="GO" id="GO:0045901">
    <property type="term" value="P:positive regulation of translational elongation"/>
    <property type="evidence" value="ECO:0007669"/>
    <property type="project" value="InterPro"/>
</dbReference>
<dbReference type="GO" id="GO:0003746">
    <property type="term" value="F:translation elongation factor activity"/>
    <property type="evidence" value="ECO:0007669"/>
    <property type="project" value="InterPro"/>
</dbReference>
<dbReference type="GO" id="GO:0043022">
    <property type="term" value="F:ribosome binding"/>
    <property type="evidence" value="ECO:0007669"/>
    <property type="project" value="InterPro"/>
</dbReference>
<dbReference type="AlphaFoldDB" id="A0A3N4HQ45"/>
<dbReference type="GO" id="GO:0003723">
    <property type="term" value="F:RNA binding"/>
    <property type="evidence" value="ECO:0007669"/>
    <property type="project" value="InterPro"/>
</dbReference>
<evidence type="ECO:0000259" key="1">
    <source>
        <dbReference type="Pfam" id="PF01287"/>
    </source>
</evidence>
<dbReference type="Gene3D" id="2.40.50.140">
    <property type="entry name" value="Nucleic acid-binding proteins"/>
    <property type="match status" value="1"/>
</dbReference>
<protein>
    <recommendedName>
        <fullName evidence="1">Translation initiation factor 5A C-terminal domain-containing protein</fullName>
    </recommendedName>
</protein>
<dbReference type="SUPFAM" id="SSF50249">
    <property type="entry name" value="Nucleic acid-binding proteins"/>
    <property type="match status" value="1"/>
</dbReference>
<proteinExistence type="predicted"/>
<dbReference type="InterPro" id="IPR012340">
    <property type="entry name" value="NA-bd_OB-fold"/>
</dbReference>
<accession>A0A3N4HQ45</accession>
<dbReference type="InterPro" id="IPR020189">
    <property type="entry name" value="IF5A_C"/>
</dbReference>
<dbReference type="STRING" id="1160509.A0A3N4HQ45"/>
<dbReference type="Pfam" id="PF01287">
    <property type="entry name" value="eIF-5a"/>
    <property type="match status" value="1"/>
</dbReference>
<gene>
    <name evidence="2" type="ORF">BJ508DRAFT_417855</name>
</gene>
<dbReference type="GO" id="GO:0045905">
    <property type="term" value="P:positive regulation of translational termination"/>
    <property type="evidence" value="ECO:0007669"/>
    <property type="project" value="InterPro"/>
</dbReference>
<dbReference type="PANTHER" id="PTHR11673">
    <property type="entry name" value="TRANSLATION INITIATION FACTOR 5A FAMILY MEMBER"/>
    <property type="match status" value="1"/>
</dbReference>
<evidence type="ECO:0000313" key="3">
    <source>
        <dbReference type="Proteomes" id="UP000275078"/>
    </source>
</evidence>
<feature type="domain" description="Translation initiation factor 5A C-terminal" evidence="1">
    <location>
        <begin position="147"/>
        <end position="212"/>
    </location>
</feature>
<name>A0A3N4HQ45_ASCIM</name>
<reference evidence="2 3" key="1">
    <citation type="journal article" date="2018" name="Nat. Ecol. Evol.">
        <title>Pezizomycetes genomes reveal the molecular basis of ectomycorrhizal truffle lifestyle.</title>
        <authorList>
            <person name="Murat C."/>
            <person name="Payen T."/>
            <person name="Noel B."/>
            <person name="Kuo A."/>
            <person name="Morin E."/>
            <person name="Chen J."/>
            <person name="Kohler A."/>
            <person name="Krizsan K."/>
            <person name="Balestrini R."/>
            <person name="Da Silva C."/>
            <person name="Montanini B."/>
            <person name="Hainaut M."/>
            <person name="Levati E."/>
            <person name="Barry K.W."/>
            <person name="Belfiori B."/>
            <person name="Cichocki N."/>
            <person name="Clum A."/>
            <person name="Dockter R.B."/>
            <person name="Fauchery L."/>
            <person name="Guy J."/>
            <person name="Iotti M."/>
            <person name="Le Tacon F."/>
            <person name="Lindquist E.A."/>
            <person name="Lipzen A."/>
            <person name="Malagnac F."/>
            <person name="Mello A."/>
            <person name="Molinier V."/>
            <person name="Miyauchi S."/>
            <person name="Poulain J."/>
            <person name="Riccioni C."/>
            <person name="Rubini A."/>
            <person name="Sitrit Y."/>
            <person name="Splivallo R."/>
            <person name="Traeger S."/>
            <person name="Wang M."/>
            <person name="Zifcakova L."/>
            <person name="Wipf D."/>
            <person name="Zambonelli A."/>
            <person name="Paolocci F."/>
            <person name="Nowrousian M."/>
            <person name="Ottonello S."/>
            <person name="Baldrian P."/>
            <person name="Spatafora J.W."/>
            <person name="Henrissat B."/>
            <person name="Nagy L.G."/>
            <person name="Aury J.M."/>
            <person name="Wincker P."/>
            <person name="Grigoriev I.V."/>
            <person name="Bonfante P."/>
            <person name="Martin F.M."/>
        </authorList>
    </citation>
    <scope>NUCLEOTIDE SEQUENCE [LARGE SCALE GENOMIC DNA]</scope>
    <source>
        <strain evidence="2 3">RN42</strain>
    </source>
</reference>
<sequence>MIPPITTPSRHHRQSLSISIPAPMPLPTAPTYGFTDSSLALTTSFTSASTLHTNQLIILKSRPCRILTITSTPESTSTFTPISSGTATPLTPTISVEAVDPSEPIKPVRRKPKRTISILEVTAQDIFTEAVLSDRLRDSDQVQVPVNVREEEYLLADIEGGNLVLWGDDGVERKDVRAPLHGDVADGIRRLLGEGKEGWVKVRGWGGESVVVGLTEE</sequence>
<organism evidence="2 3">
    <name type="scientific">Ascobolus immersus RN42</name>
    <dbReference type="NCBI Taxonomy" id="1160509"/>
    <lineage>
        <taxon>Eukaryota</taxon>
        <taxon>Fungi</taxon>
        <taxon>Dikarya</taxon>
        <taxon>Ascomycota</taxon>
        <taxon>Pezizomycotina</taxon>
        <taxon>Pezizomycetes</taxon>
        <taxon>Pezizales</taxon>
        <taxon>Ascobolaceae</taxon>
        <taxon>Ascobolus</taxon>
    </lineage>
</organism>
<keyword evidence="3" id="KW-1185">Reference proteome</keyword>
<evidence type="ECO:0000313" key="2">
    <source>
        <dbReference type="EMBL" id="RPA75952.1"/>
    </source>
</evidence>